<keyword evidence="1" id="KW-1133">Transmembrane helix</keyword>
<feature type="transmembrane region" description="Helical" evidence="1">
    <location>
        <begin position="15"/>
        <end position="37"/>
    </location>
</feature>
<proteinExistence type="predicted"/>
<sequence>MAAVEQHFFLLYKRLSFPVLVMGISKSTKYIFLYFMIWIHREGEKGKEGEREKKDIR</sequence>
<accession>A0A8S5MN92</accession>
<keyword evidence="1" id="KW-0472">Membrane</keyword>
<reference evidence="2" key="1">
    <citation type="journal article" date="2021" name="Proc. Natl. Acad. Sci. U.S.A.">
        <title>A Catalog of Tens of Thousands of Viruses from Human Metagenomes Reveals Hidden Associations with Chronic Diseases.</title>
        <authorList>
            <person name="Tisza M.J."/>
            <person name="Buck C.B."/>
        </authorList>
    </citation>
    <scope>NUCLEOTIDE SEQUENCE</scope>
    <source>
        <strain evidence="2">CtJfU3</strain>
    </source>
</reference>
<protein>
    <submittedName>
        <fullName evidence="2">Uncharacterized protein</fullName>
    </submittedName>
</protein>
<evidence type="ECO:0000313" key="2">
    <source>
        <dbReference type="EMBL" id="DAD83837.1"/>
    </source>
</evidence>
<evidence type="ECO:0000256" key="1">
    <source>
        <dbReference type="SAM" id="Phobius"/>
    </source>
</evidence>
<name>A0A8S5MN92_9CAUD</name>
<keyword evidence="1" id="KW-0812">Transmembrane</keyword>
<organism evidence="2">
    <name type="scientific">Myoviridae sp. ctJfU3</name>
    <dbReference type="NCBI Taxonomy" id="2826638"/>
    <lineage>
        <taxon>Viruses</taxon>
        <taxon>Duplodnaviria</taxon>
        <taxon>Heunggongvirae</taxon>
        <taxon>Uroviricota</taxon>
        <taxon>Caudoviricetes</taxon>
    </lineage>
</organism>
<dbReference type="EMBL" id="BK014944">
    <property type="protein sequence ID" value="DAD83837.1"/>
    <property type="molecule type" value="Genomic_DNA"/>
</dbReference>